<evidence type="ECO:0000256" key="2">
    <source>
        <dbReference type="SAM" id="SignalP"/>
    </source>
</evidence>
<dbReference type="SMART" id="SM00289">
    <property type="entry name" value="WR1"/>
    <property type="match status" value="2"/>
</dbReference>
<accession>A0A0K0F266</accession>
<feature type="chain" id="PRO_5005329034" evidence="2">
    <location>
        <begin position="18"/>
        <end position="267"/>
    </location>
</feature>
<sequence length="267" mass="29766">MIFLFIIFNQLFVYIYSWGYYGPPPPPPQHLQKNFIPFVPNNNLALGYPTAYGLGQGFVNKNGRGNGGPVDQETANTFPIRCSNGGAHIGNCRLDVDAICQALGGVCINSACCTVPFTNSINKEHSTSIIKKPLSMVDIEIINEKPKIKSKKKSIEIEEDDNDDEEEYEDDESVEGKLNQIKTIDFEMKQKLMELKELYKLIDENKEKLMSPPSTSKPKVDITKTDTSLTSKTICESGMKPIGPCVDNSTCPINYTCEKNSICCFQI</sequence>
<feature type="compositionally biased region" description="Acidic residues" evidence="1">
    <location>
        <begin position="157"/>
        <end position="173"/>
    </location>
</feature>
<dbReference type="WBParaSite" id="SVE_0289300.1">
    <property type="protein sequence ID" value="SVE_0289300.1"/>
    <property type="gene ID" value="SVE_0289300"/>
</dbReference>
<keyword evidence="2" id="KW-0732">Signal</keyword>
<organism evidence="3 4">
    <name type="scientific">Strongyloides venezuelensis</name>
    <name type="common">Threadworm</name>
    <dbReference type="NCBI Taxonomy" id="75913"/>
    <lineage>
        <taxon>Eukaryota</taxon>
        <taxon>Metazoa</taxon>
        <taxon>Ecdysozoa</taxon>
        <taxon>Nematoda</taxon>
        <taxon>Chromadorea</taxon>
        <taxon>Rhabditida</taxon>
        <taxon>Tylenchina</taxon>
        <taxon>Panagrolaimomorpha</taxon>
        <taxon>Strongyloidoidea</taxon>
        <taxon>Strongyloididae</taxon>
        <taxon>Strongyloides</taxon>
    </lineage>
</organism>
<dbReference type="AlphaFoldDB" id="A0A0K0F266"/>
<proteinExistence type="predicted"/>
<protein>
    <submittedName>
        <fullName evidence="4">WAP domain-containing protein</fullName>
    </submittedName>
</protein>
<feature type="region of interest" description="Disordered" evidence="1">
    <location>
        <begin position="150"/>
        <end position="174"/>
    </location>
</feature>
<dbReference type="Proteomes" id="UP000035680">
    <property type="component" value="Unassembled WGS sequence"/>
</dbReference>
<keyword evidence="3" id="KW-1185">Reference proteome</keyword>
<evidence type="ECO:0000313" key="4">
    <source>
        <dbReference type="WBParaSite" id="SVE_0289300.1"/>
    </source>
</evidence>
<name>A0A0K0F266_STRVS</name>
<evidence type="ECO:0000313" key="3">
    <source>
        <dbReference type="Proteomes" id="UP000035680"/>
    </source>
</evidence>
<feature type="signal peptide" evidence="2">
    <location>
        <begin position="1"/>
        <end position="17"/>
    </location>
</feature>
<reference evidence="3" key="1">
    <citation type="submission" date="2014-07" db="EMBL/GenBank/DDBJ databases">
        <authorList>
            <person name="Martin A.A"/>
            <person name="De Silva N."/>
        </authorList>
    </citation>
    <scope>NUCLEOTIDE SEQUENCE</scope>
</reference>
<evidence type="ECO:0000256" key="1">
    <source>
        <dbReference type="SAM" id="MobiDB-lite"/>
    </source>
</evidence>
<reference evidence="4" key="2">
    <citation type="submission" date="2015-08" db="UniProtKB">
        <authorList>
            <consortium name="WormBaseParasite"/>
        </authorList>
    </citation>
    <scope>IDENTIFICATION</scope>
</reference>
<dbReference type="InterPro" id="IPR006150">
    <property type="entry name" value="Cys_repeat_1"/>
</dbReference>